<evidence type="ECO:0000256" key="1">
    <source>
        <dbReference type="SAM" id="MobiDB-lite"/>
    </source>
</evidence>
<evidence type="ECO:0000313" key="2">
    <source>
        <dbReference type="EMBL" id="MBB5694674.1"/>
    </source>
</evidence>
<dbReference type="AlphaFoldDB" id="A0A840YKG0"/>
<evidence type="ECO:0000313" key="3">
    <source>
        <dbReference type="Proteomes" id="UP000580654"/>
    </source>
</evidence>
<keyword evidence="2" id="KW-0449">Lipoprotein</keyword>
<comment type="caution">
    <text evidence="2">The sequence shown here is derived from an EMBL/GenBank/DDBJ whole genome shotgun (WGS) entry which is preliminary data.</text>
</comment>
<gene>
    <name evidence="2" type="ORF">FHS87_002726</name>
</gene>
<sequence>MTRRDILGPALAAACLLAAPLPATSRERGGGGAVIEIAPREASPREASPRPGPRAPADRSGKARQATAAVLDDPALASVPALGVSGILPDGTTARVQNLRNGRSTVVRIRGGGAASAGRLLDITPPVARALGVSGNSAEVLVAPLAVPQPDGTIRLGEGTRLAGTVAAPALSDRPED</sequence>
<dbReference type="RefSeq" id="WP_184519123.1">
    <property type="nucleotide sequence ID" value="NZ_JACIJD010000011.1"/>
</dbReference>
<protein>
    <submittedName>
        <fullName evidence="2">Rare lipoprotein A</fullName>
    </submittedName>
</protein>
<organism evidence="2 3">
    <name type="scientific">Muricoccus pecuniae</name>
    <dbReference type="NCBI Taxonomy" id="693023"/>
    <lineage>
        <taxon>Bacteria</taxon>
        <taxon>Pseudomonadati</taxon>
        <taxon>Pseudomonadota</taxon>
        <taxon>Alphaproteobacteria</taxon>
        <taxon>Acetobacterales</taxon>
        <taxon>Roseomonadaceae</taxon>
        <taxon>Muricoccus</taxon>
    </lineage>
</organism>
<feature type="region of interest" description="Disordered" evidence="1">
    <location>
        <begin position="22"/>
        <end position="67"/>
    </location>
</feature>
<dbReference type="Gene3D" id="2.40.40.10">
    <property type="entry name" value="RlpA-like domain"/>
    <property type="match status" value="1"/>
</dbReference>
<name>A0A840YKG0_9PROT</name>
<dbReference type="Proteomes" id="UP000580654">
    <property type="component" value="Unassembled WGS sequence"/>
</dbReference>
<dbReference type="EMBL" id="JACIJD010000011">
    <property type="protein sequence ID" value="MBB5694674.1"/>
    <property type="molecule type" value="Genomic_DNA"/>
</dbReference>
<feature type="compositionally biased region" description="Basic and acidic residues" evidence="1">
    <location>
        <begin position="38"/>
        <end position="48"/>
    </location>
</feature>
<proteinExistence type="predicted"/>
<reference evidence="2 3" key="1">
    <citation type="submission" date="2020-08" db="EMBL/GenBank/DDBJ databases">
        <title>Genomic Encyclopedia of Type Strains, Phase IV (KMG-IV): sequencing the most valuable type-strain genomes for metagenomic binning, comparative biology and taxonomic classification.</title>
        <authorList>
            <person name="Goeker M."/>
        </authorList>
    </citation>
    <scope>NUCLEOTIDE SEQUENCE [LARGE SCALE GENOMIC DNA]</scope>
    <source>
        <strain evidence="2 3">DSM 25622</strain>
    </source>
</reference>
<dbReference type="InterPro" id="IPR036908">
    <property type="entry name" value="RlpA-like_sf"/>
</dbReference>
<keyword evidence="3" id="KW-1185">Reference proteome</keyword>
<accession>A0A840YKG0</accession>